<evidence type="ECO:0000256" key="1">
    <source>
        <dbReference type="SAM" id="MobiDB-lite"/>
    </source>
</evidence>
<keyword evidence="2" id="KW-0540">Nuclease</keyword>
<feature type="compositionally biased region" description="Basic and acidic residues" evidence="1">
    <location>
        <begin position="1123"/>
        <end position="1135"/>
    </location>
</feature>
<feature type="region of interest" description="Disordered" evidence="1">
    <location>
        <begin position="712"/>
        <end position="747"/>
    </location>
</feature>
<keyword evidence="3" id="KW-1185">Reference proteome</keyword>
<organism evidence="2 3">
    <name type="scientific">Chrysochromulina tobinii</name>
    <dbReference type="NCBI Taxonomy" id="1460289"/>
    <lineage>
        <taxon>Eukaryota</taxon>
        <taxon>Haptista</taxon>
        <taxon>Haptophyta</taxon>
        <taxon>Prymnesiophyceae</taxon>
        <taxon>Prymnesiales</taxon>
        <taxon>Chrysochromulinaceae</taxon>
        <taxon>Chrysochromulina</taxon>
    </lineage>
</organism>
<dbReference type="EMBL" id="JWZX01001856">
    <property type="protein sequence ID" value="KOO32064.1"/>
    <property type="molecule type" value="Genomic_DNA"/>
</dbReference>
<dbReference type="InterPro" id="IPR043502">
    <property type="entry name" value="DNA/RNA_pol_sf"/>
</dbReference>
<accession>A0A0M0JZT3</accession>
<keyword evidence="2" id="KW-0808">Transferase</keyword>
<name>A0A0M0JZT3_9EUKA</name>
<feature type="non-terminal residue" evidence="2">
    <location>
        <position position="1396"/>
    </location>
</feature>
<feature type="region of interest" description="Disordered" evidence="1">
    <location>
        <begin position="1370"/>
        <end position="1396"/>
    </location>
</feature>
<evidence type="ECO:0000313" key="3">
    <source>
        <dbReference type="Proteomes" id="UP000037460"/>
    </source>
</evidence>
<protein>
    <submittedName>
        <fullName evidence="2">Endonuclease-reverse transcriptase</fullName>
    </submittedName>
</protein>
<gene>
    <name evidence="2" type="ORF">Ctob_016049</name>
</gene>
<proteinExistence type="predicted"/>
<feature type="region of interest" description="Disordered" evidence="1">
    <location>
        <begin position="1104"/>
        <end position="1135"/>
    </location>
</feature>
<dbReference type="GO" id="GO:0003964">
    <property type="term" value="F:RNA-directed DNA polymerase activity"/>
    <property type="evidence" value="ECO:0007669"/>
    <property type="project" value="UniProtKB-KW"/>
</dbReference>
<keyword evidence="2" id="KW-0695">RNA-directed DNA polymerase</keyword>
<reference evidence="3" key="1">
    <citation type="journal article" date="2015" name="PLoS Genet.">
        <title>Genome Sequence and Transcriptome Analyses of Chrysochromulina tobin: Metabolic Tools for Enhanced Algal Fitness in the Prominent Order Prymnesiales (Haptophyceae).</title>
        <authorList>
            <person name="Hovde B.T."/>
            <person name="Deodato C.R."/>
            <person name="Hunsperger H.M."/>
            <person name="Ryken S.A."/>
            <person name="Yost W."/>
            <person name="Jha R.K."/>
            <person name="Patterson J."/>
            <person name="Monnat R.J. Jr."/>
            <person name="Barlow S.B."/>
            <person name="Starkenburg S.R."/>
            <person name="Cattolico R.A."/>
        </authorList>
    </citation>
    <scope>NUCLEOTIDE SEQUENCE</scope>
    <source>
        <strain evidence="3">CCMP291</strain>
    </source>
</reference>
<dbReference type="GO" id="GO:0004519">
    <property type="term" value="F:endonuclease activity"/>
    <property type="evidence" value="ECO:0007669"/>
    <property type="project" value="UniProtKB-KW"/>
</dbReference>
<sequence>MKEKLATGLDEFTGILVSKGDEQLAELYAKTLVEELKDFSFPESWITVHATLIPKPGKDRCKLSGWREIWVQSHLWKMVVGAILPELSEHINRTRPWCNAGFTEHRGCPEMSLALRCRIELAMLTRKELHLYFQDYSVFFPSLSRQLVAFILHEIGVPTEAMQLLRRDELVRAVIQEWYADDSIVPENRAGILQGAIDIMVILSEIFLGMKIGHDAQEASKSATVGYRWNERSEFVRDESTKFTIPIGSNHADIELAMAITYRYLGVLFGAGLDQRETEEACRARTAGLLRLVGNLGCASCKQLVSTCNTLRQGNLIFVARTITFHDEPAKALDASCTRLLANTGNRLSHTRRVGAFLPAEAGGLGLRFTMSTLVAGALDEIARAFGGKRGEPARATVVALLTATAVRLGWRGPSPEEPTPFDYSYSERWREYLSRHHTGEAIIDFMLQFELRWRGTGVEESSLDAAQAREAEPLSVRRIWTGPELIEINEITPSMRLHGLGILAVADLHAGQGVLMSAARVADLYRRPGWPWLPADQAHVERLLAEDTLLYETLIEGGLLSETRWWTKEQIHERVLRTAADSRQTGQHAIYDLETISSWMDEAARSRWEPSSFNKFLERRLGVEEADKIMRWASKSVTSQGPQGADTKRFEQQATRCRCLVAELLLGEYAALKSHGRNPASTNLQEDHTSRARMRFARDCRARRLTITLRESDTVEKKKTGDDEGGRSASKRVRMAPAPKMADGQRISARDAREVFDCVAWDQPGQLWCSHLHPDHELGVFETHPQAHVDARLCGFIRDELSESEHGRTVQNAYGGVLKIRIDKGEAAMQWAELNKDLLEELGRLELSRLDEGRRPYRLVAATDGSRKETKRRSIQLAVAEKGSTIAAPPRVACGVYYGQQAEGSAVPIAEGLALPAGYDINMAEHMALIIALRRHAALILEVSLDVLLEHLDAGREDELLPALAPEEGSEELDLLIIMDSENVANSMGTAWEAQDLWLLRGETYGFRLEEAAGASIELKEAIDKILEQQILILNLPDMGKMEAGDADYLWELTWARASLWFERLPGELGRYRRYQAARALSGMLSPPPDSIIAATASDWVASGRDRDTEGAGNEEEEEKDREDGDGTGDEHERISKARKLARRYYVHRTVALNTLLVDHIKREYEIWLLRLTSGAAALRAQFGASYQAVARVDDIKLSLEYLTGTYHFADGRPSETMTKEEFDARRLTLDAGRFVYEISGETQSIRNDKGDQREQRILERDSSKREQERLSLLQRCKHSKPEHERELGVIAERRLSRGFQNLHEPSEEEAALLLDGGRARARTYMRDASAVGSIPWAKEATGIEDRLAAQFTEDGCWWDAMAKLMSEAEEHEARSEEHTDAAVGGDEKAMSITP</sequence>
<feature type="compositionally biased region" description="Basic and acidic residues" evidence="1">
    <location>
        <begin position="712"/>
        <end position="727"/>
    </location>
</feature>
<keyword evidence="2" id="KW-0548">Nucleotidyltransferase</keyword>
<dbReference type="SUPFAM" id="SSF56672">
    <property type="entry name" value="DNA/RNA polymerases"/>
    <property type="match status" value="1"/>
</dbReference>
<keyword evidence="2" id="KW-0255">Endonuclease</keyword>
<dbReference type="Proteomes" id="UP000037460">
    <property type="component" value="Unassembled WGS sequence"/>
</dbReference>
<keyword evidence="2" id="KW-0378">Hydrolase</keyword>
<evidence type="ECO:0000313" key="2">
    <source>
        <dbReference type="EMBL" id="KOO32064.1"/>
    </source>
</evidence>
<comment type="caution">
    <text evidence="2">The sequence shown here is derived from an EMBL/GenBank/DDBJ whole genome shotgun (WGS) entry which is preliminary data.</text>
</comment>